<accession>A0A554VQE5</accession>
<dbReference type="Pfam" id="PF00535">
    <property type="entry name" value="Glycos_transf_2"/>
    <property type="match status" value="1"/>
</dbReference>
<proteinExistence type="predicted"/>
<organism evidence="2 3">
    <name type="scientific">Aquimarina algiphila</name>
    <dbReference type="NCBI Taxonomy" id="2047982"/>
    <lineage>
        <taxon>Bacteria</taxon>
        <taxon>Pseudomonadati</taxon>
        <taxon>Bacteroidota</taxon>
        <taxon>Flavobacteriia</taxon>
        <taxon>Flavobacteriales</taxon>
        <taxon>Flavobacteriaceae</taxon>
        <taxon>Aquimarina</taxon>
    </lineage>
</organism>
<evidence type="ECO:0000259" key="1">
    <source>
        <dbReference type="Pfam" id="PF00535"/>
    </source>
</evidence>
<dbReference type="PANTHER" id="PTHR43179:SF7">
    <property type="entry name" value="RHAMNOSYLTRANSFERASE WBBL"/>
    <property type="match status" value="1"/>
</dbReference>
<dbReference type="CDD" id="cd04186">
    <property type="entry name" value="GT_2_like_c"/>
    <property type="match status" value="1"/>
</dbReference>
<evidence type="ECO:0000313" key="3">
    <source>
        <dbReference type="Proteomes" id="UP000318833"/>
    </source>
</evidence>
<evidence type="ECO:0000313" key="2">
    <source>
        <dbReference type="EMBL" id="TSE10747.1"/>
    </source>
</evidence>
<dbReference type="OrthoDB" id="9771846at2"/>
<keyword evidence="2" id="KW-0808">Transferase</keyword>
<sequence>MYDISVIIINYNSEEYTINCIKSLIKHTSPQLSCQYIIVDNGSEKESYQTLKKYIDTIDIDATIELTRSNINTGFGSGNMIGVQKATGKYLAFINNDTILESDCLSSLKNFMDTNTNAGVCGPQAFNEDKKILPTIDHFASLGREILGRKFLEKLNSKKYPKRKRLYTEPQQGQFVAGSFMFFRANDFNLVGGFDTNIFLYYEETDICKRLSKINKSAFLVPDATFIHYHGASTEKSVKIKIELKISLLYVIKKHYGMLSFYVLLTYLQIRYFFSSIIKPKYWPLFYTLLLQAPLTRSLKHKQQIKPIDI</sequence>
<name>A0A554VQE5_9FLAO</name>
<gene>
    <name evidence="2" type="ORF">FOF46_03960</name>
</gene>
<dbReference type="AlphaFoldDB" id="A0A554VQE5"/>
<dbReference type="RefSeq" id="WP_109437086.1">
    <property type="nucleotide sequence ID" value="NZ_CANMIK010000006.1"/>
</dbReference>
<dbReference type="EMBL" id="VLNR01000005">
    <property type="protein sequence ID" value="TSE10747.1"/>
    <property type="molecule type" value="Genomic_DNA"/>
</dbReference>
<reference evidence="2 3" key="1">
    <citation type="submission" date="2019-07" db="EMBL/GenBank/DDBJ databases">
        <title>The draft genome sequence of Aquimarina algiphila M91.</title>
        <authorList>
            <person name="Meng X."/>
        </authorList>
    </citation>
    <scope>NUCLEOTIDE SEQUENCE [LARGE SCALE GENOMIC DNA]</scope>
    <source>
        <strain evidence="2 3">M91</strain>
    </source>
</reference>
<feature type="domain" description="Glycosyltransferase 2-like" evidence="1">
    <location>
        <begin position="5"/>
        <end position="185"/>
    </location>
</feature>
<dbReference type="InterPro" id="IPR001173">
    <property type="entry name" value="Glyco_trans_2-like"/>
</dbReference>
<dbReference type="GO" id="GO:0016740">
    <property type="term" value="F:transferase activity"/>
    <property type="evidence" value="ECO:0007669"/>
    <property type="project" value="UniProtKB-KW"/>
</dbReference>
<keyword evidence="3" id="KW-1185">Reference proteome</keyword>
<dbReference type="PANTHER" id="PTHR43179">
    <property type="entry name" value="RHAMNOSYLTRANSFERASE WBBL"/>
    <property type="match status" value="1"/>
</dbReference>
<dbReference type="Proteomes" id="UP000318833">
    <property type="component" value="Unassembled WGS sequence"/>
</dbReference>
<comment type="caution">
    <text evidence="2">The sequence shown here is derived from an EMBL/GenBank/DDBJ whole genome shotgun (WGS) entry which is preliminary data.</text>
</comment>
<dbReference type="SUPFAM" id="SSF53448">
    <property type="entry name" value="Nucleotide-diphospho-sugar transferases"/>
    <property type="match status" value="1"/>
</dbReference>
<protein>
    <submittedName>
        <fullName evidence="2">Glycosyltransferase family 2 protein</fullName>
    </submittedName>
</protein>
<dbReference type="InterPro" id="IPR029044">
    <property type="entry name" value="Nucleotide-diphossugar_trans"/>
</dbReference>
<dbReference type="Gene3D" id="3.90.550.10">
    <property type="entry name" value="Spore Coat Polysaccharide Biosynthesis Protein SpsA, Chain A"/>
    <property type="match status" value="1"/>
</dbReference>